<accession>D0A0E1</accession>
<gene>
    <name evidence="2" type="ORF">TbgDal_X18020</name>
</gene>
<reference evidence="3" key="1">
    <citation type="journal article" date="2010" name="PLoS Negl. Trop. Dis.">
        <title>The genome sequence of Trypanosoma brucei gambiense, causative agent of chronic human african trypanosomiasis.</title>
        <authorList>
            <person name="Jackson A.P."/>
            <person name="Sanders M."/>
            <person name="Berry A."/>
            <person name="McQuillan J."/>
            <person name="Aslett M.A."/>
            <person name="Quail M.A."/>
            <person name="Chukualim B."/>
            <person name="Capewell P."/>
            <person name="MacLeod A."/>
            <person name="Melville S.E."/>
            <person name="Gibson W."/>
            <person name="Barry J.D."/>
            <person name="Berriman M."/>
            <person name="Hertz-Fowler C."/>
        </authorList>
    </citation>
    <scope>NUCLEOTIDE SEQUENCE [LARGE SCALE GENOMIC DNA]</scope>
    <source>
        <strain evidence="3">MHOM/CI/86/DAL972</strain>
    </source>
</reference>
<dbReference type="GeneID" id="23865046"/>
<evidence type="ECO:0000313" key="3">
    <source>
        <dbReference type="Proteomes" id="UP000002316"/>
    </source>
</evidence>
<dbReference type="RefSeq" id="XP_011778963.1">
    <property type="nucleotide sequence ID" value="XM_011780661.1"/>
</dbReference>
<sequence length="105" mass="12102">MSLRSTGRTLYSPAVTLNRKGPTTRCLPPEKKTEHLQPTRSNTRLQRKRHHMNSPWGAPQTCTRICGILGGTPDTRRRTHRRRKTRQNYFAVVVPRQTPDSSPKE</sequence>
<dbReference type="KEGG" id="tbg:TbgDal_X18020"/>
<protein>
    <submittedName>
        <fullName evidence="2">Uncharacterized protein</fullName>
    </submittedName>
</protein>
<proteinExistence type="predicted"/>
<evidence type="ECO:0000256" key="1">
    <source>
        <dbReference type="SAM" id="MobiDB-lite"/>
    </source>
</evidence>
<dbReference type="Proteomes" id="UP000002316">
    <property type="component" value="Chromosome 10"/>
</dbReference>
<evidence type="ECO:0000313" key="2">
    <source>
        <dbReference type="EMBL" id="CBH16699.1"/>
    </source>
</evidence>
<dbReference type="AlphaFoldDB" id="D0A0E1"/>
<dbReference type="EMBL" id="FN554973">
    <property type="protein sequence ID" value="CBH16699.1"/>
    <property type="molecule type" value="Genomic_DNA"/>
</dbReference>
<organism evidence="2 3">
    <name type="scientific">Trypanosoma brucei gambiense (strain MHOM/CI/86/DAL972)</name>
    <dbReference type="NCBI Taxonomy" id="679716"/>
    <lineage>
        <taxon>Eukaryota</taxon>
        <taxon>Discoba</taxon>
        <taxon>Euglenozoa</taxon>
        <taxon>Kinetoplastea</taxon>
        <taxon>Metakinetoplastina</taxon>
        <taxon>Trypanosomatida</taxon>
        <taxon>Trypanosomatidae</taxon>
        <taxon>Trypanosoma</taxon>
    </lineage>
</organism>
<feature type="compositionally biased region" description="Basic and acidic residues" evidence="1">
    <location>
        <begin position="28"/>
        <end position="37"/>
    </location>
</feature>
<name>D0A0E1_TRYB9</name>
<feature type="region of interest" description="Disordered" evidence="1">
    <location>
        <begin position="18"/>
        <end position="60"/>
    </location>
</feature>